<organism evidence="2 3">
    <name type="scientific">Ajellomyces dermatitidis (strain ER-3 / ATCC MYA-2586)</name>
    <name type="common">Blastomyces dermatitidis</name>
    <dbReference type="NCBI Taxonomy" id="559297"/>
    <lineage>
        <taxon>Eukaryota</taxon>
        <taxon>Fungi</taxon>
        <taxon>Dikarya</taxon>
        <taxon>Ascomycota</taxon>
        <taxon>Pezizomycotina</taxon>
        <taxon>Eurotiomycetes</taxon>
        <taxon>Eurotiomycetidae</taxon>
        <taxon>Onygenales</taxon>
        <taxon>Ajellomycetaceae</taxon>
        <taxon>Blastomyces</taxon>
    </lineage>
</organism>
<name>A0ABP2EJK1_AJEDR</name>
<feature type="compositionally biased region" description="Low complexity" evidence="1">
    <location>
        <begin position="64"/>
        <end position="90"/>
    </location>
</feature>
<reference evidence="3" key="1">
    <citation type="journal article" date="2015" name="PLoS Genet.">
        <title>The dynamic genome and transcriptome of the human fungal pathogen Blastomyces and close relative Emmonsia.</title>
        <authorList>
            <person name="Munoz J.F."/>
            <person name="Gauthier G.M."/>
            <person name="Desjardins C.A."/>
            <person name="Gallo J.E."/>
            <person name="Holder J."/>
            <person name="Sullivan T.D."/>
            <person name="Marty A.J."/>
            <person name="Carmen J.C."/>
            <person name="Chen Z."/>
            <person name="Ding L."/>
            <person name="Gujja S."/>
            <person name="Magrini V."/>
            <person name="Misas E."/>
            <person name="Mitreva M."/>
            <person name="Priest M."/>
            <person name="Saif S."/>
            <person name="Whiston E.A."/>
            <person name="Young S."/>
            <person name="Zeng Q."/>
            <person name="Goldman W.E."/>
            <person name="Mardis E.R."/>
            <person name="Taylor J.W."/>
            <person name="McEwen J.G."/>
            <person name="Clay O.K."/>
            <person name="Klein B.S."/>
            <person name="Cuomo C.A."/>
        </authorList>
    </citation>
    <scope>NUCLEOTIDE SEQUENCE [LARGE SCALE GENOMIC DNA]</scope>
    <source>
        <strain evidence="3">ER-3 / ATCC MYA-2586</strain>
    </source>
</reference>
<dbReference type="EMBL" id="EQ999973">
    <property type="protein sequence ID" value="EEQ83229.2"/>
    <property type="molecule type" value="Genomic_DNA"/>
</dbReference>
<accession>A0ABP2EJK1</accession>
<dbReference type="RefSeq" id="XP_045271469.1">
    <property type="nucleotide sequence ID" value="XM_045415540.1"/>
</dbReference>
<feature type="region of interest" description="Disordered" evidence="1">
    <location>
        <begin position="58"/>
        <end position="106"/>
    </location>
</feature>
<protein>
    <submittedName>
        <fullName evidence="2">Uncharacterized protein</fullName>
    </submittedName>
</protein>
<sequence length="106" mass="11458">MPIIAKQIGFLLDRLPPRLSRLCLDFAPAQRREFGCPPTWAHSLPLPSATAHVRRRLLLPPIPSHSHPIPSSVSPAATSSTSSTANQHPANPQPPTPQPSRLSQPS</sequence>
<evidence type="ECO:0000256" key="1">
    <source>
        <dbReference type="SAM" id="MobiDB-lite"/>
    </source>
</evidence>
<keyword evidence="3" id="KW-1185">Reference proteome</keyword>
<proteinExistence type="predicted"/>
<dbReference type="Proteomes" id="UP000002039">
    <property type="component" value="Unassembled WGS sequence"/>
</dbReference>
<evidence type="ECO:0000313" key="2">
    <source>
        <dbReference type="EMBL" id="EEQ83229.2"/>
    </source>
</evidence>
<evidence type="ECO:0000313" key="3">
    <source>
        <dbReference type="Proteomes" id="UP000002039"/>
    </source>
</evidence>
<gene>
    <name evidence="2" type="ORF">BDCG_00034</name>
</gene>
<dbReference type="GeneID" id="69022866"/>